<dbReference type="Pfam" id="PF00912">
    <property type="entry name" value="Transgly"/>
    <property type="match status" value="1"/>
</dbReference>
<evidence type="ECO:0000256" key="8">
    <source>
        <dbReference type="ARBA" id="ARBA00049902"/>
    </source>
</evidence>
<keyword evidence="6" id="KW-0511">Multifunctional enzyme</keyword>
<feature type="domain" description="Glycosyl transferase family 51" evidence="11">
    <location>
        <begin position="150"/>
        <end position="319"/>
    </location>
</feature>
<gene>
    <name evidence="12" type="ordered locus">Mnod_5115</name>
</gene>
<evidence type="ECO:0000256" key="7">
    <source>
        <dbReference type="ARBA" id="ARBA00044770"/>
    </source>
</evidence>
<evidence type="ECO:0000256" key="5">
    <source>
        <dbReference type="ARBA" id="ARBA00022679"/>
    </source>
</evidence>
<dbReference type="SUPFAM" id="SSF53955">
    <property type="entry name" value="Lysozyme-like"/>
    <property type="match status" value="1"/>
</dbReference>
<feature type="transmembrane region" description="Helical" evidence="10">
    <location>
        <begin position="99"/>
        <end position="120"/>
    </location>
</feature>
<comment type="pathway">
    <text evidence="1">Cell wall biogenesis; peptidoglycan biosynthesis.</text>
</comment>
<evidence type="ECO:0000256" key="3">
    <source>
        <dbReference type="ARBA" id="ARBA00022670"/>
    </source>
</evidence>
<dbReference type="GO" id="GO:0006508">
    <property type="term" value="P:proteolysis"/>
    <property type="evidence" value="ECO:0007669"/>
    <property type="project" value="UniProtKB-KW"/>
</dbReference>
<evidence type="ECO:0000256" key="4">
    <source>
        <dbReference type="ARBA" id="ARBA00022676"/>
    </source>
</evidence>
<evidence type="ECO:0000259" key="11">
    <source>
        <dbReference type="Pfam" id="PF00912"/>
    </source>
</evidence>
<dbReference type="STRING" id="460265.Mnod_5115"/>
<dbReference type="PANTHER" id="PTHR32282:SF33">
    <property type="entry name" value="PEPTIDOGLYCAN GLYCOSYLTRANSFERASE"/>
    <property type="match status" value="1"/>
</dbReference>
<keyword evidence="10" id="KW-0812">Transmembrane</keyword>
<dbReference type="GO" id="GO:0030288">
    <property type="term" value="C:outer membrane-bounded periplasmic space"/>
    <property type="evidence" value="ECO:0007669"/>
    <property type="project" value="TreeGrafter"/>
</dbReference>
<dbReference type="Proteomes" id="UP000008207">
    <property type="component" value="Chromosome"/>
</dbReference>
<dbReference type="CAZy" id="GT51">
    <property type="family name" value="Glycosyltransferase Family 51"/>
</dbReference>
<dbReference type="Gene3D" id="1.10.3810.10">
    <property type="entry name" value="Biosynthetic peptidoglycan transglycosylase-like"/>
    <property type="match status" value="1"/>
</dbReference>
<dbReference type="InterPro" id="IPR012338">
    <property type="entry name" value="Beta-lactam/transpept-like"/>
</dbReference>
<dbReference type="SUPFAM" id="SSF50199">
    <property type="entry name" value="Staphylococcal nuclease"/>
    <property type="match status" value="1"/>
</dbReference>
<dbReference type="RefSeq" id="WP_015931579.1">
    <property type="nucleotide sequence ID" value="NC_011894.1"/>
</dbReference>
<keyword evidence="3" id="KW-0378">Hydrolase</keyword>
<evidence type="ECO:0000313" key="13">
    <source>
        <dbReference type="Proteomes" id="UP000008207"/>
    </source>
</evidence>
<dbReference type="eggNOG" id="COG0744">
    <property type="taxonomic scope" value="Bacteria"/>
</dbReference>
<evidence type="ECO:0000256" key="2">
    <source>
        <dbReference type="ARBA" id="ARBA00022645"/>
    </source>
</evidence>
<dbReference type="KEGG" id="mno:Mnod_5115"/>
<evidence type="ECO:0000256" key="1">
    <source>
        <dbReference type="ARBA" id="ARBA00004752"/>
    </source>
</evidence>
<keyword evidence="2" id="KW-0121">Carboxypeptidase</keyword>
<evidence type="ECO:0000256" key="6">
    <source>
        <dbReference type="ARBA" id="ARBA00023268"/>
    </source>
</evidence>
<keyword evidence="4" id="KW-0328">Glycosyltransferase</keyword>
<dbReference type="HOGENOM" id="CLU_006354_2_7_5"/>
<dbReference type="eggNOG" id="COG1525">
    <property type="taxonomic scope" value="Bacteria"/>
</dbReference>
<keyword evidence="10" id="KW-0472">Membrane</keyword>
<organism evidence="12 13">
    <name type="scientific">Methylobacterium nodulans (strain LMG 21967 / CNCM I-2342 / ORS 2060)</name>
    <dbReference type="NCBI Taxonomy" id="460265"/>
    <lineage>
        <taxon>Bacteria</taxon>
        <taxon>Pseudomonadati</taxon>
        <taxon>Pseudomonadota</taxon>
        <taxon>Alphaproteobacteria</taxon>
        <taxon>Hyphomicrobiales</taxon>
        <taxon>Methylobacteriaceae</taxon>
        <taxon>Methylobacterium</taxon>
    </lineage>
</organism>
<dbReference type="GO" id="GO:0009252">
    <property type="term" value="P:peptidoglycan biosynthetic process"/>
    <property type="evidence" value="ECO:0007669"/>
    <property type="project" value="TreeGrafter"/>
</dbReference>
<dbReference type="GO" id="GO:0004180">
    <property type="term" value="F:carboxypeptidase activity"/>
    <property type="evidence" value="ECO:0007669"/>
    <property type="project" value="UniProtKB-KW"/>
</dbReference>
<dbReference type="EC" id="2.4.99.28" evidence="7"/>
<keyword evidence="5 12" id="KW-0808">Transferase</keyword>
<dbReference type="PANTHER" id="PTHR32282">
    <property type="entry name" value="BINDING PROTEIN TRANSPEPTIDASE, PUTATIVE-RELATED"/>
    <property type="match status" value="1"/>
</dbReference>
<keyword evidence="10" id="KW-1133">Transmembrane helix</keyword>
<reference evidence="12 13" key="1">
    <citation type="submission" date="2009-01" db="EMBL/GenBank/DDBJ databases">
        <title>Complete sequence of chromosome of Methylobacterium nodulans ORS 2060.</title>
        <authorList>
            <consortium name="US DOE Joint Genome Institute"/>
            <person name="Lucas S."/>
            <person name="Copeland A."/>
            <person name="Lapidus A."/>
            <person name="Glavina del Rio T."/>
            <person name="Dalin E."/>
            <person name="Tice H."/>
            <person name="Bruce D."/>
            <person name="Goodwin L."/>
            <person name="Pitluck S."/>
            <person name="Sims D."/>
            <person name="Brettin T."/>
            <person name="Detter J.C."/>
            <person name="Han C."/>
            <person name="Larimer F."/>
            <person name="Land M."/>
            <person name="Hauser L."/>
            <person name="Kyrpides N."/>
            <person name="Ivanova N."/>
            <person name="Marx C.J."/>
            <person name="Richardson P."/>
        </authorList>
    </citation>
    <scope>NUCLEOTIDE SEQUENCE [LARGE SCALE GENOMIC DNA]</scope>
    <source>
        <strain evidence="13">LMG 21967 / CNCM I-2342 / ORS 2060</strain>
    </source>
</reference>
<proteinExistence type="predicted"/>
<dbReference type="InterPro" id="IPR050396">
    <property type="entry name" value="Glycosyltr_51/Transpeptidase"/>
</dbReference>
<protein>
    <recommendedName>
        <fullName evidence="7">peptidoglycan glycosyltransferase</fullName>
        <ecNumber evidence="7">2.4.99.28</ecNumber>
    </recommendedName>
</protein>
<keyword evidence="13" id="KW-1185">Reference proteome</keyword>
<dbReference type="InterPro" id="IPR001264">
    <property type="entry name" value="Glyco_trans_51"/>
</dbReference>
<evidence type="ECO:0000313" key="12">
    <source>
        <dbReference type="EMBL" id="ACL59961.1"/>
    </source>
</evidence>
<sequence length="660" mass="69122">MLAEPSTTTPERDWLDLGPSAPISAPADAPLRPDRLEAVPAGPGIAARWQPILAARVAPLREAAGRMGGRVVAHPLAGRAREGWQQAGARIAALRWGRLAAGAAATLACLAAALLAYAVATLPRLDGPPAASSPIQVQAEDGQTLAMRGAVRGQALAPRAIAPVMKRAIVAAQDPWFHDAYRLDAGGIAEVVRLAFRDRIPLGPRMGAARLTQRLVRHQILDGRRGLVGKLQEAVLVLWLQARATPDEILTRFLNTAAFGPDISGIDAAAHRILGKAARDLSTAEAALLAGLTLPPADLRADRDVEATRLRARRVLEAMVMTGAVTRIEADESARALAGLTLPSASTVTRSGFPDLAVLAARDRLGEDIRDAALRTSLDRKLQGFAEAAIERRLDATAKGRGARTGLVALAPDGAVLALATTGSPLAADPAGRAAAEASLRRVTRDGRPVYDRLQAATLPAAAVRARAFALLAAFARLPEGADSAPATRDGVSVGMAGDVTVGVWVSSEDEGAAGAAPEAIWQDFAAKAREAREPPAREPGSPRAAWQAPEEKATTPVLRGTARVIDTGRLKVEGQTVRLFGVEGQGGRAAREFRQYLRKREVTCEPAGEAEVYRCRTGAQDLSEVVLFNGAGKAAPGATPELIAAEANAKARQAGVWQN</sequence>
<name>B8IJU8_METNO</name>
<dbReference type="OrthoDB" id="9766909at2"/>
<dbReference type="InterPro" id="IPR023346">
    <property type="entry name" value="Lysozyme-like_dom_sf"/>
</dbReference>
<keyword evidence="3" id="KW-0645">Protease</keyword>
<feature type="region of interest" description="Disordered" evidence="9">
    <location>
        <begin position="529"/>
        <end position="556"/>
    </location>
</feature>
<dbReference type="InterPro" id="IPR036950">
    <property type="entry name" value="PBP_transglycosylase"/>
</dbReference>
<comment type="catalytic activity">
    <reaction evidence="8">
        <text>[GlcNAc-(1-&gt;4)-Mur2Ac(oyl-L-Ala-gamma-D-Glu-L-Lys-D-Ala-D-Ala)](n)-di-trans,octa-cis-undecaprenyl diphosphate + beta-D-GlcNAc-(1-&gt;4)-Mur2Ac(oyl-L-Ala-gamma-D-Glu-L-Lys-D-Ala-D-Ala)-di-trans,octa-cis-undecaprenyl diphosphate = [GlcNAc-(1-&gt;4)-Mur2Ac(oyl-L-Ala-gamma-D-Glu-L-Lys-D-Ala-D-Ala)](n+1)-di-trans,octa-cis-undecaprenyl diphosphate + di-trans,octa-cis-undecaprenyl diphosphate + H(+)</text>
        <dbReference type="Rhea" id="RHEA:23708"/>
        <dbReference type="Rhea" id="RHEA-COMP:9602"/>
        <dbReference type="Rhea" id="RHEA-COMP:9603"/>
        <dbReference type="ChEBI" id="CHEBI:15378"/>
        <dbReference type="ChEBI" id="CHEBI:58405"/>
        <dbReference type="ChEBI" id="CHEBI:60033"/>
        <dbReference type="ChEBI" id="CHEBI:78435"/>
        <dbReference type="EC" id="2.4.99.28"/>
    </reaction>
</comment>
<evidence type="ECO:0000256" key="10">
    <source>
        <dbReference type="SAM" id="Phobius"/>
    </source>
</evidence>
<dbReference type="EMBL" id="CP001349">
    <property type="protein sequence ID" value="ACL59961.1"/>
    <property type="molecule type" value="Genomic_DNA"/>
</dbReference>
<accession>B8IJU8</accession>
<dbReference type="SUPFAM" id="SSF56601">
    <property type="entry name" value="beta-lactamase/transpeptidase-like"/>
    <property type="match status" value="1"/>
</dbReference>
<dbReference type="AlphaFoldDB" id="B8IJU8"/>
<dbReference type="InterPro" id="IPR035437">
    <property type="entry name" value="SNase_OB-fold_sf"/>
</dbReference>
<dbReference type="GO" id="GO:0008955">
    <property type="term" value="F:peptidoglycan glycosyltransferase activity"/>
    <property type="evidence" value="ECO:0007669"/>
    <property type="project" value="UniProtKB-EC"/>
</dbReference>
<evidence type="ECO:0000256" key="9">
    <source>
        <dbReference type="SAM" id="MobiDB-lite"/>
    </source>
</evidence>